<dbReference type="PROSITE" id="PS51257">
    <property type="entry name" value="PROKAR_LIPOPROTEIN"/>
    <property type="match status" value="1"/>
</dbReference>
<sequence length="378" mass="39227">MNRTRRAALSGLAAVGAAVAGCLGGRATSGADRDGESAGASSDGASGGDGSPPPTVETEYHLAYEPASLLSESLDGGVGKDGIPSVGDPQFRPIADADLAADEPVFGVVRDGEARAYPRRILSHHEIVNDEIAGEPIAVTYCPLTGTAQGFRRGATTFGVSGRLVNSNLIMYDRATDSWWPQMLATAIDGPLAGATLDEFRVVWTTASEWAARRPDSLVMTEATGHVRRYDSDPYGSYAPVNGYYARNGTLFPPLASTEDGHPKSVVVGARTADGAVAFDKATLLDERVLTGTVGGDGAAVVAVAEPALSTGHVYRNPDGAAVATDGDGYRVGGEGGLAAADLPLDRVLAFDAMWFAWAGFYPDTAFVGDHTWAGYGR</sequence>
<dbReference type="AlphaFoldDB" id="A0A0M9AS71"/>
<evidence type="ECO:0000313" key="3">
    <source>
        <dbReference type="Proteomes" id="UP000037747"/>
    </source>
</evidence>
<dbReference type="PROSITE" id="PS51318">
    <property type="entry name" value="TAT"/>
    <property type="match status" value="1"/>
</dbReference>
<organism evidence="2 3">
    <name type="scientific">Halorubrum tropicale</name>
    <dbReference type="NCBI Taxonomy" id="1765655"/>
    <lineage>
        <taxon>Archaea</taxon>
        <taxon>Methanobacteriati</taxon>
        <taxon>Methanobacteriota</taxon>
        <taxon>Stenosarchaea group</taxon>
        <taxon>Halobacteria</taxon>
        <taxon>Halobacteriales</taxon>
        <taxon>Haloferacaceae</taxon>
        <taxon>Halorubrum</taxon>
    </lineage>
</organism>
<accession>A0A0M9AS71</accession>
<dbReference type="InterPro" id="IPR021516">
    <property type="entry name" value="DUF3179"/>
</dbReference>
<dbReference type="Pfam" id="PF11376">
    <property type="entry name" value="DUF3179"/>
    <property type="match status" value="1"/>
</dbReference>
<protein>
    <recommendedName>
        <fullName evidence="4">DUF3179 domain-containing protein</fullName>
    </recommendedName>
</protein>
<comment type="caution">
    <text evidence="2">The sequence shown here is derived from an EMBL/GenBank/DDBJ whole genome shotgun (WGS) entry which is preliminary data.</text>
</comment>
<gene>
    <name evidence="2" type="ORF">AMR74_07175</name>
</gene>
<evidence type="ECO:0000313" key="2">
    <source>
        <dbReference type="EMBL" id="KOX97198.1"/>
    </source>
</evidence>
<feature type="region of interest" description="Disordered" evidence="1">
    <location>
        <begin position="25"/>
        <end position="57"/>
    </location>
</feature>
<dbReference type="PATRIC" id="fig|1705389.3.peg.3419"/>
<proteinExistence type="predicted"/>
<dbReference type="RefSeq" id="WP_053771374.1">
    <property type="nucleotide sequence ID" value="NZ_LIST01000002.1"/>
</dbReference>
<keyword evidence="3" id="KW-1185">Reference proteome</keyword>
<evidence type="ECO:0000256" key="1">
    <source>
        <dbReference type="SAM" id="MobiDB-lite"/>
    </source>
</evidence>
<dbReference type="Proteomes" id="UP000037747">
    <property type="component" value="Unassembled WGS sequence"/>
</dbReference>
<dbReference type="OrthoDB" id="2731at2157"/>
<dbReference type="InterPro" id="IPR006311">
    <property type="entry name" value="TAT_signal"/>
</dbReference>
<dbReference type="STRING" id="1765655.AMR74_07175"/>
<name>A0A0M9AS71_9EURY</name>
<evidence type="ECO:0008006" key="4">
    <source>
        <dbReference type="Google" id="ProtNLM"/>
    </source>
</evidence>
<dbReference type="EMBL" id="LIST01000002">
    <property type="protein sequence ID" value="KOX97198.1"/>
    <property type="molecule type" value="Genomic_DNA"/>
</dbReference>
<reference evidence="2 3" key="1">
    <citation type="submission" date="2015-08" db="EMBL/GenBank/DDBJ databases">
        <title>Genomes of Isolates from Cabo Rojo, PR.</title>
        <authorList>
            <person name="Sanchez-Nieves R.L."/>
            <person name="Montalvo-Rodriguez R."/>
        </authorList>
    </citation>
    <scope>NUCLEOTIDE SEQUENCE [LARGE SCALE GENOMIC DNA]</scope>
    <source>
        <strain evidence="2 3">5</strain>
    </source>
</reference>